<dbReference type="SUPFAM" id="SSF46689">
    <property type="entry name" value="Homeodomain-like"/>
    <property type="match status" value="1"/>
</dbReference>
<gene>
    <name evidence="3" type="ORF">DYB32_002380</name>
</gene>
<dbReference type="InterPro" id="IPR009057">
    <property type="entry name" value="Homeodomain-like_sf"/>
</dbReference>
<dbReference type="Pfam" id="PF00249">
    <property type="entry name" value="Myb_DNA-binding"/>
    <property type="match status" value="2"/>
</dbReference>
<proteinExistence type="predicted"/>
<dbReference type="InterPro" id="IPR050560">
    <property type="entry name" value="MYB_TF"/>
</dbReference>
<dbReference type="PANTHER" id="PTHR45614">
    <property type="entry name" value="MYB PROTEIN-RELATED"/>
    <property type="match status" value="1"/>
</dbReference>
<name>A0A3R6VQH5_9STRA</name>
<keyword evidence="4" id="KW-1185">Reference proteome</keyword>
<dbReference type="EMBL" id="QUSY01000124">
    <property type="protein sequence ID" value="RHY32616.1"/>
    <property type="molecule type" value="Genomic_DNA"/>
</dbReference>
<dbReference type="InterPro" id="IPR001005">
    <property type="entry name" value="SANT/Myb"/>
</dbReference>
<feature type="domain" description="Myb-like" evidence="1">
    <location>
        <begin position="75"/>
        <end position="123"/>
    </location>
</feature>
<dbReference type="PROSITE" id="PS51294">
    <property type="entry name" value="HTH_MYB"/>
    <property type="match status" value="2"/>
</dbReference>
<evidence type="ECO:0000313" key="4">
    <source>
        <dbReference type="Proteomes" id="UP000285060"/>
    </source>
</evidence>
<dbReference type="PROSITE" id="PS50090">
    <property type="entry name" value="MYB_LIKE"/>
    <property type="match status" value="2"/>
</dbReference>
<dbReference type="SMART" id="SM00717">
    <property type="entry name" value="SANT"/>
    <property type="match status" value="2"/>
</dbReference>
<dbReference type="GO" id="GO:0000981">
    <property type="term" value="F:DNA-binding transcription factor activity, RNA polymerase II-specific"/>
    <property type="evidence" value="ECO:0007669"/>
    <property type="project" value="TreeGrafter"/>
</dbReference>
<sequence>MLKYPLESGRRKPTTLAPQELMDAMGQGGALAPASPVVLVVCVTYDNNWANIHLRHPFHTRSVRDCQRRWYALTQEATIKLPWTEAEDETVLALVHRLGPHKWGVIASYLPGRSGKQCRERYEPAHFATSALHIMERTTRWCNQLDPAIDKSAWTMQEDQILVALQAKHGNRWSLIAEHLPGRTDNAVKNHWHASVKVAGDQLPKSSCISLDFLWSSALDDALDSCSPMADDSDSAPAHVDLFHLPDMDWLPCLDDEGLLDTQLYLV</sequence>
<evidence type="ECO:0000313" key="3">
    <source>
        <dbReference type="EMBL" id="RHY32616.1"/>
    </source>
</evidence>
<protein>
    <submittedName>
        <fullName evidence="3">Uncharacterized protein</fullName>
    </submittedName>
</protein>
<evidence type="ECO:0000259" key="2">
    <source>
        <dbReference type="PROSITE" id="PS51294"/>
    </source>
</evidence>
<feature type="domain" description="HTH myb-type" evidence="2">
    <location>
        <begin position="80"/>
        <end position="121"/>
    </location>
</feature>
<reference evidence="3 4" key="1">
    <citation type="submission" date="2018-08" db="EMBL/GenBank/DDBJ databases">
        <title>Aphanomyces genome sequencing and annotation.</title>
        <authorList>
            <person name="Minardi D."/>
            <person name="Oidtmann B."/>
            <person name="Van Der Giezen M."/>
            <person name="Studholme D.J."/>
        </authorList>
    </citation>
    <scope>NUCLEOTIDE SEQUENCE [LARGE SCALE GENOMIC DNA]</scope>
    <source>
        <strain evidence="3 4">NJM0002</strain>
    </source>
</reference>
<dbReference type="Proteomes" id="UP000285060">
    <property type="component" value="Unassembled WGS sequence"/>
</dbReference>
<feature type="domain" description="Myb-like" evidence="1">
    <location>
        <begin position="146"/>
        <end position="196"/>
    </location>
</feature>
<organism evidence="3 4">
    <name type="scientific">Aphanomyces invadans</name>
    <dbReference type="NCBI Taxonomy" id="157072"/>
    <lineage>
        <taxon>Eukaryota</taxon>
        <taxon>Sar</taxon>
        <taxon>Stramenopiles</taxon>
        <taxon>Oomycota</taxon>
        <taxon>Saprolegniomycetes</taxon>
        <taxon>Saprolegniales</taxon>
        <taxon>Verrucalvaceae</taxon>
        <taxon>Aphanomyces</taxon>
    </lineage>
</organism>
<dbReference type="GO" id="GO:0000978">
    <property type="term" value="F:RNA polymerase II cis-regulatory region sequence-specific DNA binding"/>
    <property type="evidence" value="ECO:0007669"/>
    <property type="project" value="TreeGrafter"/>
</dbReference>
<evidence type="ECO:0000259" key="1">
    <source>
        <dbReference type="PROSITE" id="PS50090"/>
    </source>
</evidence>
<dbReference type="Gene3D" id="1.10.10.60">
    <property type="entry name" value="Homeodomain-like"/>
    <property type="match status" value="2"/>
</dbReference>
<dbReference type="GO" id="GO:0005634">
    <property type="term" value="C:nucleus"/>
    <property type="evidence" value="ECO:0007669"/>
    <property type="project" value="TreeGrafter"/>
</dbReference>
<dbReference type="PANTHER" id="PTHR45614:SF25">
    <property type="entry name" value="MYB PROTEIN"/>
    <property type="match status" value="1"/>
</dbReference>
<comment type="caution">
    <text evidence="3">The sequence shown here is derived from an EMBL/GenBank/DDBJ whole genome shotgun (WGS) entry which is preliminary data.</text>
</comment>
<dbReference type="VEuPathDB" id="FungiDB:H310_07647"/>
<accession>A0A3R6VQH5</accession>
<dbReference type="InterPro" id="IPR017930">
    <property type="entry name" value="Myb_dom"/>
</dbReference>
<dbReference type="CDD" id="cd00167">
    <property type="entry name" value="SANT"/>
    <property type="match status" value="2"/>
</dbReference>
<feature type="domain" description="HTH myb-type" evidence="2">
    <location>
        <begin position="146"/>
        <end position="200"/>
    </location>
</feature>
<dbReference type="AlphaFoldDB" id="A0A3R6VQH5"/>